<organism evidence="2 3">
    <name type="scientific">Bacillus mycoides</name>
    <dbReference type="NCBI Taxonomy" id="1405"/>
    <lineage>
        <taxon>Bacteria</taxon>
        <taxon>Bacillati</taxon>
        <taxon>Bacillota</taxon>
        <taxon>Bacilli</taxon>
        <taxon>Bacillales</taxon>
        <taxon>Bacillaceae</taxon>
        <taxon>Bacillus</taxon>
        <taxon>Bacillus cereus group</taxon>
    </lineage>
</organism>
<keyword evidence="1" id="KW-0472">Membrane</keyword>
<evidence type="ECO:0000256" key="1">
    <source>
        <dbReference type="SAM" id="Phobius"/>
    </source>
</evidence>
<proteinExistence type="predicted"/>
<dbReference type="RefSeq" id="WP_113937700.1">
    <property type="nucleotide sequence ID" value="NZ_JBNNVF010000001.1"/>
</dbReference>
<sequence length="65" mass="7796">MNWSDYLLWTCMIIQMIVFFLLIKLVTDFLNRFQTQVGMIEITNSAELKVEEEDLEYSKNKTDKN</sequence>
<keyword evidence="1" id="KW-1133">Transmembrane helix</keyword>
<reference evidence="2 3" key="1">
    <citation type="submission" date="2018-08" db="EMBL/GenBank/DDBJ databases">
        <title>Freshwater and sediment microbial communities from various areas in North America, analyzing microbe dynamics in response to fracking.</title>
        <authorList>
            <person name="Lamendella R."/>
        </authorList>
    </citation>
    <scope>NUCLEOTIDE SEQUENCE [LARGE SCALE GENOMIC DNA]</scope>
    <source>
        <strain evidence="2 3">DB-1</strain>
    </source>
</reference>
<evidence type="ECO:0000313" key="2">
    <source>
        <dbReference type="EMBL" id="REF38518.1"/>
    </source>
</evidence>
<gene>
    <name evidence="2" type="ORF">DET55_108144</name>
</gene>
<dbReference type="AlphaFoldDB" id="A0A3D9V9Q9"/>
<keyword evidence="1" id="KW-0812">Transmembrane</keyword>
<dbReference type="Proteomes" id="UP000256530">
    <property type="component" value="Unassembled WGS sequence"/>
</dbReference>
<protein>
    <submittedName>
        <fullName evidence="2">Uncharacterized protein</fullName>
    </submittedName>
</protein>
<dbReference type="EMBL" id="QTTY01000008">
    <property type="protein sequence ID" value="REF38518.1"/>
    <property type="molecule type" value="Genomic_DNA"/>
</dbReference>
<name>A0A3D9V9Q9_BACMY</name>
<accession>A0A3D9V9Q9</accession>
<comment type="caution">
    <text evidence="2">The sequence shown here is derived from an EMBL/GenBank/DDBJ whole genome shotgun (WGS) entry which is preliminary data.</text>
</comment>
<feature type="transmembrane region" description="Helical" evidence="1">
    <location>
        <begin position="6"/>
        <end position="26"/>
    </location>
</feature>
<evidence type="ECO:0000313" key="3">
    <source>
        <dbReference type="Proteomes" id="UP000256530"/>
    </source>
</evidence>